<dbReference type="Proteomes" id="UP000007523">
    <property type="component" value="Chromosome"/>
</dbReference>
<dbReference type="RefSeq" id="WP_014370626.1">
    <property type="nucleotide sequence ID" value="NC_016935.1"/>
</dbReference>
<dbReference type="InterPro" id="IPR050490">
    <property type="entry name" value="Bact_solute-bd_prot1"/>
</dbReference>
<dbReference type="Gene3D" id="3.40.190.10">
    <property type="entry name" value="Periplasmic binding protein-like II"/>
    <property type="match status" value="1"/>
</dbReference>
<dbReference type="InterPro" id="IPR006059">
    <property type="entry name" value="SBP"/>
</dbReference>
<dbReference type="PANTHER" id="PTHR43649">
    <property type="entry name" value="ARABINOSE-BINDING PROTEIN-RELATED"/>
    <property type="match status" value="1"/>
</dbReference>
<evidence type="ECO:0000256" key="1">
    <source>
        <dbReference type="SAM" id="MobiDB-lite"/>
    </source>
</evidence>
<dbReference type="HOGENOM" id="CLU_622333_0_0_9"/>
<evidence type="ECO:0000256" key="2">
    <source>
        <dbReference type="SAM" id="SignalP"/>
    </source>
</evidence>
<feature type="signal peptide" evidence="2">
    <location>
        <begin position="1"/>
        <end position="22"/>
    </location>
</feature>
<evidence type="ECO:0000313" key="3">
    <source>
        <dbReference type="EMBL" id="AFC30733.1"/>
    </source>
</evidence>
<sequence length="449" mass="50375">MNKLWLGTALLTAVSLSLGACSQGTPEAGETPAPQAAETAAGSTESDDITEPTKLKLFVTGATFTDTEFKVQIKEQVEKRFKNVTIERITPPAGTTVQDFFSSGEEPDLIFGDGYHALKQLKVVEDLRPFIKKYNFDESRLKPHTYDYIKDFGENGEIYGIPYNSNQHILYYNKDVFDKFGVAYPSDEQMTWDQAFELGRQLTREEGGVQYIGIDTEGLGMLSRSYALPILDPKTGKSVLNSPQWLTVFQAAKTNFEIPGFLPKDETKYMWGRDVFMKDRTMAMRPAWLANMVGPLEELRQQGIESNWDIAPVPTFPDQLGKTREAQVHSITLSSLSKNKDAAFKVIKFLLSDEAQRVISRNGRVPAVINPELEKEYGADVGVLKGKKIENIFKYAPLKTHASHKYESSITKFVTEANLELARGADVNTVIRKTSETIDKEVEKLLKNE</sequence>
<organism evidence="3 4">
    <name type="scientific">Paenibacillus mucilaginosus 3016</name>
    <dbReference type="NCBI Taxonomy" id="1116391"/>
    <lineage>
        <taxon>Bacteria</taxon>
        <taxon>Bacillati</taxon>
        <taxon>Bacillota</taxon>
        <taxon>Bacilli</taxon>
        <taxon>Bacillales</taxon>
        <taxon>Paenibacillaceae</taxon>
        <taxon>Paenibacillus</taxon>
    </lineage>
</organism>
<feature type="compositionally biased region" description="Low complexity" evidence="1">
    <location>
        <begin position="25"/>
        <end position="42"/>
    </location>
</feature>
<feature type="chain" id="PRO_5039397332" evidence="2">
    <location>
        <begin position="23"/>
        <end position="449"/>
    </location>
</feature>
<reference evidence="3 4" key="1">
    <citation type="journal article" date="2012" name="J. Bacteriol.">
        <title>Complete Genome Sequence of Paenibacillus mucilaginosus 3016, a Bacterium Functional as Microbial Fertilizer.</title>
        <authorList>
            <person name="Ma M."/>
            <person name="Wang Z."/>
            <person name="Li L."/>
            <person name="Jiang X."/>
            <person name="Guan D."/>
            <person name="Cao F."/>
            <person name="Chen H."/>
            <person name="Wang X."/>
            <person name="Shen D."/>
            <person name="Du B."/>
            <person name="Li J."/>
        </authorList>
    </citation>
    <scope>NUCLEOTIDE SEQUENCE [LARGE SCALE GENOMIC DNA]</scope>
    <source>
        <strain evidence="3 4">3016</strain>
    </source>
</reference>
<dbReference type="AlphaFoldDB" id="H6NFU3"/>
<dbReference type="SUPFAM" id="SSF53850">
    <property type="entry name" value="Periplasmic binding protein-like II"/>
    <property type="match status" value="1"/>
</dbReference>
<keyword evidence="2" id="KW-0732">Signal</keyword>
<dbReference type="KEGG" id="pmq:PM3016_3934"/>
<accession>H6NFU3</accession>
<keyword evidence="4" id="KW-1185">Reference proteome</keyword>
<feature type="region of interest" description="Disordered" evidence="1">
    <location>
        <begin position="24"/>
        <end position="49"/>
    </location>
</feature>
<dbReference type="PANTHER" id="PTHR43649:SF12">
    <property type="entry name" value="DIACETYLCHITOBIOSE BINDING PROTEIN DASA"/>
    <property type="match status" value="1"/>
</dbReference>
<dbReference type="PROSITE" id="PS51257">
    <property type="entry name" value="PROKAR_LIPOPROTEIN"/>
    <property type="match status" value="1"/>
</dbReference>
<dbReference type="STRING" id="1116391.PM3016_3934"/>
<name>H6NFU3_9BACL</name>
<gene>
    <name evidence="3" type="ORF">PM3016_3934</name>
</gene>
<dbReference type="EMBL" id="CP003235">
    <property type="protein sequence ID" value="AFC30733.1"/>
    <property type="molecule type" value="Genomic_DNA"/>
</dbReference>
<dbReference type="Pfam" id="PF13416">
    <property type="entry name" value="SBP_bac_8"/>
    <property type="match status" value="1"/>
</dbReference>
<protein>
    <submittedName>
        <fullName evidence="3">Family 1 extracellular solute-binding protein</fullName>
    </submittedName>
</protein>
<evidence type="ECO:0000313" key="4">
    <source>
        <dbReference type="Proteomes" id="UP000007523"/>
    </source>
</evidence>
<proteinExistence type="predicted"/>